<keyword evidence="3 8" id="KW-0812">Transmembrane</keyword>
<keyword evidence="11" id="KW-1185">Reference proteome</keyword>
<dbReference type="GO" id="GO:0016020">
    <property type="term" value="C:membrane"/>
    <property type="evidence" value="ECO:0007669"/>
    <property type="project" value="UniProtKB-SubCell"/>
</dbReference>
<organism evidence="10 11">
    <name type="scientific">Ichthyophthirius multifiliis</name>
    <name type="common">White spot disease agent</name>
    <name type="synonym">Ich</name>
    <dbReference type="NCBI Taxonomy" id="5932"/>
    <lineage>
        <taxon>Eukaryota</taxon>
        <taxon>Sar</taxon>
        <taxon>Alveolata</taxon>
        <taxon>Ciliophora</taxon>
        <taxon>Intramacronucleata</taxon>
        <taxon>Oligohymenophorea</taxon>
        <taxon>Hymenostomatida</taxon>
        <taxon>Ophryoglenina</taxon>
        <taxon>Ichthyophthirius</taxon>
    </lineage>
</organism>
<dbReference type="OrthoDB" id="184675at2759"/>
<dbReference type="Pfam" id="PF00005">
    <property type="entry name" value="ABC_tran"/>
    <property type="match status" value="1"/>
</dbReference>
<dbReference type="Gene3D" id="3.40.50.300">
    <property type="entry name" value="P-loop containing nucleotide triphosphate hydrolases"/>
    <property type="match status" value="1"/>
</dbReference>
<sequence length="662" mass="75069">MNMDTYPSNIKESDALQNILIDTVNFHPENISPTKKAIKITNPLELTWENLNIFAYVNHKVKADNGKLTKVNEKKQILKDLSGSIKPGNFTAILGPSGSGKTTLLNFLSGRLVANNMEIEGSLYLNGQKIDDMGNYSNQIAYVMQDDILLATFTPYEAFKFSADMRLKDISEDEKIQKVKSLIKLLGLEKCKDTKVGNAIIRGISGGERKRTSIGVELLTNPSILFLDEPTTGLDSITSLNVIELLKKLSHIGVNVISTIHQPSSEIFVIFERLILICEGKIIYQGIANQAVEYFNQQNLKCPDFSNPADYFMKIMNEEGLIIEYLQKGNLEISDEQINKEFKQRLEKMVTIYKQSDQIKDLKSTYNQVPTKNDNRFNVSVIKQFSLLFKRCFITQVRNPMDLLLKTIQIIVFSIATIIVFNPLGDGQAGIQNRNGALFFISTMSAFSSIQGSISTFQQDRGLFLRERLNKSYTVGAYFWGKSLSELPFHIYYPIIQVAMTYYAIGLNNNDAKYFFILAAAMICTYFYGVSYGLFISVIVPKMEIAMALIPILVIPFMVLGGLYVNTNNIPDFLKWIEYLSMFKYGYQAAALNEFDNLNFECINPITQQQCNPKDQLGFRESIAENFYALIGLGLCFRLLAYIFMHIISQPKRPKLNQKLKQ</sequence>
<dbReference type="InterPro" id="IPR003439">
    <property type="entry name" value="ABC_transporter-like_ATP-bd"/>
</dbReference>
<evidence type="ECO:0000256" key="2">
    <source>
        <dbReference type="ARBA" id="ARBA00022448"/>
    </source>
</evidence>
<feature type="transmembrane region" description="Helical" evidence="8">
    <location>
        <begin position="403"/>
        <end position="424"/>
    </location>
</feature>
<dbReference type="InterPro" id="IPR043926">
    <property type="entry name" value="ABCG_dom"/>
</dbReference>
<keyword evidence="4" id="KW-0547">Nucleotide-binding</keyword>
<feature type="transmembrane region" description="Helical" evidence="8">
    <location>
        <begin position="436"/>
        <end position="454"/>
    </location>
</feature>
<evidence type="ECO:0000313" key="10">
    <source>
        <dbReference type="EMBL" id="EGR32908.1"/>
    </source>
</evidence>
<dbReference type="EMBL" id="GL983551">
    <property type="protein sequence ID" value="EGR32908.1"/>
    <property type="molecule type" value="Genomic_DNA"/>
</dbReference>
<dbReference type="PROSITE" id="PS50893">
    <property type="entry name" value="ABC_TRANSPORTER_2"/>
    <property type="match status" value="1"/>
</dbReference>
<feature type="transmembrane region" description="Helical" evidence="8">
    <location>
        <begin position="627"/>
        <end position="648"/>
    </location>
</feature>
<evidence type="ECO:0000256" key="8">
    <source>
        <dbReference type="SAM" id="Phobius"/>
    </source>
</evidence>
<dbReference type="GeneID" id="14909087"/>
<dbReference type="eggNOG" id="KOG0061">
    <property type="taxonomic scope" value="Eukaryota"/>
</dbReference>
<evidence type="ECO:0000256" key="7">
    <source>
        <dbReference type="ARBA" id="ARBA00023136"/>
    </source>
</evidence>
<dbReference type="Proteomes" id="UP000008983">
    <property type="component" value="Unassembled WGS sequence"/>
</dbReference>
<dbReference type="FunCoup" id="G0QPE0">
    <property type="interactions" value="3"/>
</dbReference>
<keyword evidence="7 8" id="KW-0472">Membrane</keyword>
<dbReference type="RefSeq" id="XP_004036894.1">
    <property type="nucleotide sequence ID" value="XM_004036846.1"/>
</dbReference>
<evidence type="ECO:0000256" key="1">
    <source>
        <dbReference type="ARBA" id="ARBA00004141"/>
    </source>
</evidence>
<evidence type="ECO:0000256" key="4">
    <source>
        <dbReference type="ARBA" id="ARBA00022741"/>
    </source>
</evidence>
<evidence type="ECO:0000313" key="11">
    <source>
        <dbReference type="Proteomes" id="UP000008983"/>
    </source>
</evidence>
<dbReference type="GO" id="GO:0005524">
    <property type="term" value="F:ATP binding"/>
    <property type="evidence" value="ECO:0007669"/>
    <property type="project" value="UniProtKB-KW"/>
</dbReference>
<dbReference type="STRING" id="857967.G0QPE0"/>
<dbReference type="SUPFAM" id="SSF52540">
    <property type="entry name" value="P-loop containing nucleoside triphosphate hydrolases"/>
    <property type="match status" value="1"/>
</dbReference>
<evidence type="ECO:0000259" key="9">
    <source>
        <dbReference type="PROSITE" id="PS50893"/>
    </source>
</evidence>
<dbReference type="GO" id="GO:0140359">
    <property type="term" value="F:ABC-type transporter activity"/>
    <property type="evidence" value="ECO:0007669"/>
    <property type="project" value="InterPro"/>
</dbReference>
<gene>
    <name evidence="10" type="ORF">IMG5_067050</name>
</gene>
<feature type="transmembrane region" description="Helical" evidence="8">
    <location>
        <begin position="545"/>
        <end position="565"/>
    </location>
</feature>
<dbReference type="AlphaFoldDB" id="G0QPE0"/>
<name>G0QPE0_ICHMU</name>
<dbReference type="InParanoid" id="G0QPE0"/>
<keyword evidence="6 8" id="KW-1133">Transmembrane helix</keyword>
<dbReference type="Pfam" id="PF01061">
    <property type="entry name" value="ABC2_membrane"/>
    <property type="match status" value="1"/>
</dbReference>
<feature type="transmembrane region" description="Helical" evidence="8">
    <location>
        <begin position="514"/>
        <end position="539"/>
    </location>
</feature>
<dbReference type="PANTHER" id="PTHR48041">
    <property type="entry name" value="ABC TRANSPORTER G FAMILY MEMBER 28"/>
    <property type="match status" value="1"/>
</dbReference>
<dbReference type="SMART" id="SM00382">
    <property type="entry name" value="AAA"/>
    <property type="match status" value="1"/>
</dbReference>
<dbReference type="GO" id="GO:0016887">
    <property type="term" value="F:ATP hydrolysis activity"/>
    <property type="evidence" value="ECO:0007669"/>
    <property type="project" value="InterPro"/>
</dbReference>
<dbReference type="InterPro" id="IPR050352">
    <property type="entry name" value="ABCG_transporters"/>
</dbReference>
<keyword evidence="5" id="KW-0067">ATP-binding</keyword>
<evidence type="ECO:0000256" key="3">
    <source>
        <dbReference type="ARBA" id="ARBA00022692"/>
    </source>
</evidence>
<dbReference type="PANTHER" id="PTHR48041:SF139">
    <property type="entry name" value="PROTEIN SCARLET"/>
    <property type="match status" value="1"/>
</dbReference>
<protein>
    <recommendedName>
        <fullName evidence="9">ABC transporter domain-containing protein</fullName>
    </recommendedName>
</protein>
<dbReference type="InterPro" id="IPR013525">
    <property type="entry name" value="ABC2_TM"/>
</dbReference>
<proteinExistence type="predicted"/>
<dbReference type="CDD" id="cd03213">
    <property type="entry name" value="ABCG_EPDR"/>
    <property type="match status" value="1"/>
</dbReference>
<comment type="subcellular location">
    <subcellularLocation>
        <location evidence="1">Membrane</location>
        <topology evidence="1">Multi-pass membrane protein</topology>
    </subcellularLocation>
</comment>
<dbReference type="OMA" id="WWKQFWL"/>
<feature type="transmembrane region" description="Helical" evidence="8">
    <location>
        <begin position="489"/>
        <end position="507"/>
    </location>
</feature>
<feature type="domain" description="ABC transporter" evidence="9">
    <location>
        <begin position="61"/>
        <end position="304"/>
    </location>
</feature>
<reference evidence="10 11" key="1">
    <citation type="submission" date="2011-07" db="EMBL/GenBank/DDBJ databases">
        <authorList>
            <person name="Coyne R."/>
            <person name="Brami D."/>
            <person name="Johnson J."/>
            <person name="Hostetler J."/>
            <person name="Hannick L."/>
            <person name="Clark T."/>
            <person name="Cassidy-Hanley D."/>
            <person name="Inman J."/>
        </authorList>
    </citation>
    <scope>NUCLEOTIDE SEQUENCE [LARGE SCALE GENOMIC DNA]</scope>
    <source>
        <strain evidence="10 11">G5</strain>
    </source>
</reference>
<dbReference type="InterPro" id="IPR027417">
    <property type="entry name" value="P-loop_NTPase"/>
</dbReference>
<keyword evidence="2" id="KW-0813">Transport</keyword>
<dbReference type="Pfam" id="PF19055">
    <property type="entry name" value="ABC2_membrane_7"/>
    <property type="match status" value="1"/>
</dbReference>
<evidence type="ECO:0000256" key="5">
    <source>
        <dbReference type="ARBA" id="ARBA00022840"/>
    </source>
</evidence>
<dbReference type="InterPro" id="IPR003593">
    <property type="entry name" value="AAA+_ATPase"/>
</dbReference>
<evidence type="ECO:0000256" key="6">
    <source>
        <dbReference type="ARBA" id="ARBA00022989"/>
    </source>
</evidence>
<accession>G0QPE0</accession>